<evidence type="ECO:0000313" key="10">
    <source>
        <dbReference type="EMBL" id="SHE94284.1"/>
    </source>
</evidence>
<dbReference type="RefSeq" id="WP_072792146.1">
    <property type="nucleotide sequence ID" value="NZ_FQUL01000041.1"/>
</dbReference>
<dbReference type="InterPro" id="IPR010920">
    <property type="entry name" value="LSM_dom_sf"/>
</dbReference>
<proteinExistence type="inferred from homology"/>
<name>A0A1M4XL26_9ACTN</name>
<keyword evidence="6 7" id="KW-0472">Membrane</keyword>
<accession>A0A1M4XL26</accession>
<dbReference type="Gene3D" id="3.30.70.100">
    <property type="match status" value="1"/>
</dbReference>
<dbReference type="STRING" id="1121881.SAMN02745225_02061"/>
<dbReference type="InterPro" id="IPR045276">
    <property type="entry name" value="YbiO_bact"/>
</dbReference>
<dbReference type="PANTHER" id="PTHR30460:SF0">
    <property type="entry name" value="MODERATE CONDUCTANCE MECHANOSENSITIVE CHANNEL YBIO"/>
    <property type="match status" value="1"/>
</dbReference>
<feature type="domain" description="Mechanosensitive ion channel MscS" evidence="8">
    <location>
        <begin position="119"/>
        <end position="190"/>
    </location>
</feature>
<gene>
    <name evidence="10" type="ORF">SAMN02745225_02061</name>
</gene>
<keyword evidence="5 7" id="KW-1133">Transmembrane helix</keyword>
<dbReference type="SUPFAM" id="SSF82861">
    <property type="entry name" value="Mechanosensitive channel protein MscS (YggB), transmembrane region"/>
    <property type="match status" value="1"/>
</dbReference>
<feature type="domain" description="Mechanosensitive ion channel transmembrane helices 2/3" evidence="9">
    <location>
        <begin position="81"/>
        <end position="118"/>
    </location>
</feature>
<comment type="similarity">
    <text evidence="2">Belongs to the MscS (TC 1.A.23) family.</text>
</comment>
<dbReference type="InterPro" id="IPR006685">
    <property type="entry name" value="MscS_channel_2nd"/>
</dbReference>
<keyword evidence="11" id="KW-1185">Reference proteome</keyword>
<evidence type="ECO:0000256" key="6">
    <source>
        <dbReference type="ARBA" id="ARBA00023136"/>
    </source>
</evidence>
<dbReference type="Pfam" id="PF21088">
    <property type="entry name" value="MS_channel_1st"/>
    <property type="match status" value="1"/>
</dbReference>
<evidence type="ECO:0000259" key="9">
    <source>
        <dbReference type="Pfam" id="PF21088"/>
    </source>
</evidence>
<dbReference type="GO" id="GO:0008381">
    <property type="term" value="F:mechanosensitive monoatomic ion channel activity"/>
    <property type="evidence" value="ECO:0007669"/>
    <property type="project" value="InterPro"/>
</dbReference>
<sequence length="296" mass="32125">MVLFGIEIADYETWLRTSGIEIVLIAIGSVLVARFIHGVASLAERRVAKATAYQVVSDLVKSEPTKYIHTAIQAIDWTLRSVTYFTATVLILIRFGVPLTSLVAPATVLGVAVGFGAQTLVQDVLGGFFIITERQYGVGDVIRISGVGLTTGVSGTVEEVTLRITKIRSLAGELIAVRNGQILQVANLSRDWSQVVIDIQLPAEKKASQRAREILDEVCKELANDERLIPVLLTPPAVTGIESISLGYVVMRVVARTLPSKQFEAGRIMRARIIEVLSEEDLLPDSSSSAVIQQMV</sequence>
<feature type="transmembrane region" description="Helical" evidence="7">
    <location>
        <begin position="20"/>
        <end position="40"/>
    </location>
</feature>
<evidence type="ECO:0000256" key="1">
    <source>
        <dbReference type="ARBA" id="ARBA00004651"/>
    </source>
</evidence>
<reference evidence="11" key="1">
    <citation type="submission" date="2016-11" db="EMBL/GenBank/DDBJ databases">
        <authorList>
            <person name="Varghese N."/>
            <person name="Submissions S."/>
        </authorList>
    </citation>
    <scope>NUCLEOTIDE SEQUENCE [LARGE SCALE GENOMIC DNA]</scope>
    <source>
        <strain evidence="11">DSM 19514</strain>
    </source>
</reference>
<dbReference type="InterPro" id="IPR023408">
    <property type="entry name" value="MscS_beta-dom_sf"/>
</dbReference>
<dbReference type="InterPro" id="IPR049142">
    <property type="entry name" value="MS_channel_1st"/>
</dbReference>
<evidence type="ECO:0000256" key="4">
    <source>
        <dbReference type="ARBA" id="ARBA00022692"/>
    </source>
</evidence>
<dbReference type="Pfam" id="PF00924">
    <property type="entry name" value="MS_channel_2nd"/>
    <property type="match status" value="1"/>
</dbReference>
<dbReference type="GO" id="GO:0005886">
    <property type="term" value="C:plasma membrane"/>
    <property type="evidence" value="ECO:0007669"/>
    <property type="project" value="UniProtKB-SubCell"/>
</dbReference>
<dbReference type="InterPro" id="IPR011014">
    <property type="entry name" value="MscS_channel_TM-2"/>
</dbReference>
<dbReference type="Gene3D" id="2.30.30.60">
    <property type="match status" value="1"/>
</dbReference>
<evidence type="ECO:0000256" key="3">
    <source>
        <dbReference type="ARBA" id="ARBA00022475"/>
    </source>
</evidence>
<dbReference type="Proteomes" id="UP000184295">
    <property type="component" value="Unassembled WGS sequence"/>
</dbReference>
<comment type="subcellular location">
    <subcellularLocation>
        <location evidence="1">Cell membrane</location>
        <topology evidence="1">Multi-pass membrane protein</topology>
    </subcellularLocation>
</comment>
<evidence type="ECO:0000256" key="2">
    <source>
        <dbReference type="ARBA" id="ARBA00008017"/>
    </source>
</evidence>
<dbReference type="Gene3D" id="1.10.287.1260">
    <property type="match status" value="1"/>
</dbReference>
<organism evidence="10 11">
    <name type="scientific">Ferrithrix thermotolerans DSM 19514</name>
    <dbReference type="NCBI Taxonomy" id="1121881"/>
    <lineage>
        <taxon>Bacteria</taxon>
        <taxon>Bacillati</taxon>
        <taxon>Actinomycetota</taxon>
        <taxon>Acidimicrobiia</taxon>
        <taxon>Acidimicrobiales</taxon>
        <taxon>Acidimicrobiaceae</taxon>
        <taxon>Ferrithrix</taxon>
    </lineage>
</organism>
<dbReference type="SUPFAM" id="SSF50182">
    <property type="entry name" value="Sm-like ribonucleoproteins"/>
    <property type="match status" value="1"/>
</dbReference>
<dbReference type="OrthoDB" id="4638917at2"/>
<evidence type="ECO:0000259" key="8">
    <source>
        <dbReference type="Pfam" id="PF00924"/>
    </source>
</evidence>
<evidence type="ECO:0000313" key="11">
    <source>
        <dbReference type="Proteomes" id="UP000184295"/>
    </source>
</evidence>
<dbReference type="AlphaFoldDB" id="A0A1M4XL26"/>
<keyword evidence="4 7" id="KW-0812">Transmembrane</keyword>
<evidence type="ECO:0000256" key="7">
    <source>
        <dbReference type="SAM" id="Phobius"/>
    </source>
</evidence>
<protein>
    <submittedName>
        <fullName evidence="10">Small conductance mechanosensitive channel</fullName>
    </submittedName>
</protein>
<dbReference type="EMBL" id="FQUL01000041">
    <property type="protein sequence ID" value="SHE94284.1"/>
    <property type="molecule type" value="Genomic_DNA"/>
</dbReference>
<evidence type="ECO:0000256" key="5">
    <source>
        <dbReference type="ARBA" id="ARBA00022989"/>
    </source>
</evidence>
<keyword evidence="3" id="KW-1003">Cell membrane</keyword>
<dbReference type="PANTHER" id="PTHR30460">
    <property type="entry name" value="MODERATE CONDUCTANCE MECHANOSENSITIVE CHANNEL YBIO"/>
    <property type="match status" value="1"/>
</dbReference>